<sequence length="44" mass="4439">MHGTAGGGALVIVGVLIAALAAPAFLGYRIQRFAGQPLRSTKTS</sequence>
<feature type="transmembrane region" description="Helical" evidence="1">
    <location>
        <begin position="6"/>
        <end position="28"/>
    </location>
</feature>
<organism evidence="2 3">
    <name type="scientific">Mycobacterium noviomagense</name>
    <dbReference type="NCBI Taxonomy" id="459858"/>
    <lineage>
        <taxon>Bacteria</taxon>
        <taxon>Bacillati</taxon>
        <taxon>Actinomycetota</taxon>
        <taxon>Actinomycetes</taxon>
        <taxon>Mycobacteriales</taxon>
        <taxon>Mycobacteriaceae</taxon>
        <taxon>Mycobacterium</taxon>
    </lineage>
</organism>
<accession>A0A7I7PAC3</accession>
<evidence type="ECO:0000313" key="2">
    <source>
        <dbReference type="EMBL" id="BBY05540.1"/>
    </source>
</evidence>
<name>A0A7I7PAC3_9MYCO</name>
<keyword evidence="1" id="KW-0472">Membrane</keyword>
<gene>
    <name evidence="2" type="ORF">MNVI_08580</name>
</gene>
<dbReference type="KEGG" id="mnv:MNVI_08580"/>
<dbReference type="EMBL" id="AP022583">
    <property type="protein sequence ID" value="BBY05540.1"/>
    <property type="molecule type" value="Genomic_DNA"/>
</dbReference>
<keyword evidence="1" id="KW-0812">Transmembrane</keyword>
<keyword evidence="1" id="KW-1133">Transmembrane helix</keyword>
<protein>
    <submittedName>
        <fullName evidence="2">Uncharacterized protein</fullName>
    </submittedName>
</protein>
<proteinExistence type="predicted"/>
<reference evidence="2 3" key="1">
    <citation type="journal article" date="2019" name="Emerg. Microbes Infect.">
        <title>Comprehensive subspecies identification of 175 nontuberculous mycobacteria species based on 7547 genomic profiles.</title>
        <authorList>
            <person name="Matsumoto Y."/>
            <person name="Kinjo T."/>
            <person name="Motooka D."/>
            <person name="Nabeya D."/>
            <person name="Jung N."/>
            <person name="Uechi K."/>
            <person name="Horii T."/>
            <person name="Iida T."/>
            <person name="Fujita J."/>
            <person name="Nakamura S."/>
        </authorList>
    </citation>
    <scope>NUCLEOTIDE SEQUENCE [LARGE SCALE GENOMIC DNA]</scope>
    <source>
        <strain evidence="2 3">JCM 16367</strain>
    </source>
</reference>
<evidence type="ECO:0000313" key="3">
    <source>
        <dbReference type="Proteomes" id="UP000466894"/>
    </source>
</evidence>
<dbReference type="AlphaFoldDB" id="A0A7I7PAC3"/>
<dbReference type="Proteomes" id="UP000466894">
    <property type="component" value="Chromosome"/>
</dbReference>
<evidence type="ECO:0000256" key="1">
    <source>
        <dbReference type="SAM" id="Phobius"/>
    </source>
</evidence>